<comment type="cofactor">
    <cofactor evidence="7">
        <name>heme</name>
        <dbReference type="ChEBI" id="CHEBI:30413"/>
    </cofactor>
    <text evidence="7">Binds 1 heme group per subunit.</text>
</comment>
<dbReference type="InterPro" id="IPR012292">
    <property type="entry name" value="Globin/Proto"/>
</dbReference>
<dbReference type="SUPFAM" id="SSF46458">
    <property type="entry name" value="Globin-like"/>
    <property type="match status" value="1"/>
</dbReference>
<keyword evidence="3 6" id="KW-0349">Heme</keyword>
<gene>
    <name evidence="9" type="primary">glbN</name>
    <name evidence="9" type="ORF">Mal4_27490</name>
</gene>
<keyword evidence="5 6" id="KW-0408">Iron</keyword>
<feature type="binding site" description="distal binding residue" evidence="8">
    <location>
        <position position="74"/>
    </location>
    <ligand>
        <name>heme</name>
        <dbReference type="ChEBI" id="CHEBI:30413"/>
    </ligand>
    <ligandPart>
        <name>Fe</name>
        <dbReference type="ChEBI" id="CHEBI:18248"/>
    </ligandPart>
</feature>
<organism evidence="9 10">
    <name type="scientific">Maioricimonas rarisocia</name>
    <dbReference type="NCBI Taxonomy" id="2528026"/>
    <lineage>
        <taxon>Bacteria</taxon>
        <taxon>Pseudomonadati</taxon>
        <taxon>Planctomycetota</taxon>
        <taxon>Planctomycetia</taxon>
        <taxon>Planctomycetales</taxon>
        <taxon>Planctomycetaceae</taxon>
        <taxon>Maioricimonas</taxon>
    </lineage>
</organism>
<dbReference type="InterPro" id="IPR009050">
    <property type="entry name" value="Globin-like_sf"/>
</dbReference>
<evidence type="ECO:0000313" key="10">
    <source>
        <dbReference type="Proteomes" id="UP000320496"/>
    </source>
</evidence>
<dbReference type="GO" id="GO:0020037">
    <property type="term" value="F:heme binding"/>
    <property type="evidence" value="ECO:0007669"/>
    <property type="project" value="InterPro"/>
</dbReference>
<evidence type="ECO:0000256" key="7">
    <source>
        <dbReference type="PIRSR" id="PIRSR002030-1"/>
    </source>
</evidence>
<evidence type="ECO:0000256" key="5">
    <source>
        <dbReference type="ARBA" id="ARBA00023004"/>
    </source>
</evidence>
<comment type="similarity">
    <text evidence="1 6">Belongs to the truncated hemoglobin family. Group I subfamily.</text>
</comment>
<keyword evidence="6" id="KW-0561">Oxygen transport</keyword>
<dbReference type="CDD" id="cd00454">
    <property type="entry name" value="TrHb1_N"/>
    <property type="match status" value="1"/>
</dbReference>
<accession>A0A517Z7G1</accession>
<evidence type="ECO:0000256" key="6">
    <source>
        <dbReference type="PIRNR" id="PIRNR002030"/>
    </source>
</evidence>
<keyword evidence="4 6" id="KW-0479">Metal-binding</keyword>
<dbReference type="Pfam" id="PF01152">
    <property type="entry name" value="Bac_globin"/>
    <property type="match status" value="1"/>
</dbReference>
<dbReference type="GO" id="GO:0046872">
    <property type="term" value="F:metal ion binding"/>
    <property type="evidence" value="ECO:0007669"/>
    <property type="project" value="UniProtKB-UniRule"/>
</dbReference>
<dbReference type="RefSeq" id="WP_145369706.1">
    <property type="nucleotide sequence ID" value="NZ_CP036275.1"/>
</dbReference>
<evidence type="ECO:0000256" key="3">
    <source>
        <dbReference type="ARBA" id="ARBA00022617"/>
    </source>
</evidence>
<proteinExistence type="inferred from homology"/>
<dbReference type="EMBL" id="CP036275">
    <property type="protein sequence ID" value="QDU38422.1"/>
    <property type="molecule type" value="Genomic_DNA"/>
</dbReference>
<keyword evidence="2 6" id="KW-0813">Transport</keyword>
<evidence type="ECO:0000256" key="1">
    <source>
        <dbReference type="ARBA" id="ARBA00009660"/>
    </source>
</evidence>
<dbReference type="AlphaFoldDB" id="A0A517Z7G1"/>
<dbReference type="InterPro" id="IPR001486">
    <property type="entry name" value="Hemoglobin_trunc"/>
</dbReference>
<name>A0A517Z7G1_9PLAN</name>
<evidence type="ECO:0000256" key="4">
    <source>
        <dbReference type="ARBA" id="ARBA00022723"/>
    </source>
</evidence>
<reference evidence="9 10" key="1">
    <citation type="submission" date="2019-02" db="EMBL/GenBank/DDBJ databases">
        <title>Deep-cultivation of Planctomycetes and their phenomic and genomic characterization uncovers novel biology.</title>
        <authorList>
            <person name="Wiegand S."/>
            <person name="Jogler M."/>
            <person name="Boedeker C."/>
            <person name="Pinto D."/>
            <person name="Vollmers J."/>
            <person name="Rivas-Marin E."/>
            <person name="Kohn T."/>
            <person name="Peeters S.H."/>
            <person name="Heuer A."/>
            <person name="Rast P."/>
            <person name="Oberbeckmann S."/>
            <person name="Bunk B."/>
            <person name="Jeske O."/>
            <person name="Meyerdierks A."/>
            <person name="Storesund J.E."/>
            <person name="Kallscheuer N."/>
            <person name="Luecker S."/>
            <person name="Lage O.M."/>
            <person name="Pohl T."/>
            <person name="Merkel B.J."/>
            <person name="Hornburger P."/>
            <person name="Mueller R.-W."/>
            <person name="Bruemmer F."/>
            <person name="Labrenz M."/>
            <person name="Spormann A.M."/>
            <person name="Op den Camp H."/>
            <person name="Overmann J."/>
            <person name="Amann R."/>
            <person name="Jetten M.S.M."/>
            <person name="Mascher T."/>
            <person name="Medema M.H."/>
            <person name="Devos D.P."/>
            <person name="Kaster A.-K."/>
            <person name="Ovreas L."/>
            <person name="Rohde M."/>
            <person name="Galperin M.Y."/>
            <person name="Jogler C."/>
        </authorList>
    </citation>
    <scope>NUCLEOTIDE SEQUENCE [LARGE SCALE GENOMIC DNA]</scope>
    <source>
        <strain evidence="9 10">Mal4</strain>
    </source>
</reference>
<evidence type="ECO:0000313" key="9">
    <source>
        <dbReference type="EMBL" id="QDU38422.1"/>
    </source>
</evidence>
<dbReference type="InterPro" id="IPR016339">
    <property type="entry name" value="Hemoglobin_trunc_I"/>
</dbReference>
<dbReference type="Gene3D" id="1.10.490.10">
    <property type="entry name" value="Globins"/>
    <property type="match status" value="1"/>
</dbReference>
<dbReference type="OrthoDB" id="9795814at2"/>
<feature type="binding site" description="proximal binding residue" evidence="7">
    <location>
        <position position="74"/>
    </location>
    <ligand>
        <name>heme</name>
        <dbReference type="ChEBI" id="CHEBI:30413"/>
    </ligand>
    <ligandPart>
        <name>Fe</name>
        <dbReference type="ChEBI" id="CHEBI:18248"/>
    </ligandPart>
</feature>
<evidence type="ECO:0000256" key="2">
    <source>
        <dbReference type="ARBA" id="ARBA00022448"/>
    </source>
</evidence>
<dbReference type="Proteomes" id="UP000320496">
    <property type="component" value="Chromosome"/>
</dbReference>
<dbReference type="GO" id="GO:0005344">
    <property type="term" value="F:oxygen carrier activity"/>
    <property type="evidence" value="ECO:0007669"/>
    <property type="project" value="UniProtKB-UniRule"/>
</dbReference>
<dbReference type="KEGG" id="mri:Mal4_27490"/>
<sequence>MSENEQTLYDRIGGAGIIARLIDQFYDRVLADPELAPFFAETSMEKQRRMQREFFAAALDGPQTMSDIDLAYVHHGRGITPEHFNRFVQHLLETLQELEISDHDVDEIVRRISTYVDDITGDAPASA</sequence>
<keyword evidence="10" id="KW-1185">Reference proteome</keyword>
<dbReference type="GO" id="GO:0019825">
    <property type="term" value="F:oxygen binding"/>
    <property type="evidence" value="ECO:0007669"/>
    <property type="project" value="InterPro"/>
</dbReference>
<evidence type="ECO:0000256" key="8">
    <source>
        <dbReference type="PIRSR" id="PIRSR601486-1"/>
    </source>
</evidence>
<dbReference type="PIRSF" id="PIRSF002030">
    <property type="entry name" value="Globin_Protozoa/Cyanobacteria"/>
    <property type="match status" value="1"/>
</dbReference>
<protein>
    <recommendedName>
        <fullName evidence="6">Group 1 truncated hemoglobin</fullName>
    </recommendedName>
</protein>